<evidence type="ECO:0000313" key="2">
    <source>
        <dbReference type="Proteomes" id="UP000542111"/>
    </source>
</evidence>
<dbReference type="AlphaFoldDB" id="A0A7Y1QN75"/>
<dbReference type="Proteomes" id="UP000542111">
    <property type="component" value="Unassembled WGS sequence"/>
</dbReference>
<name>A0A7Y1QN75_9PSED</name>
<dbReference type="EMBL" id="JAAQYP010000022">
    <property type="protein sequence ID" value="NNA96528.1"/>
    <property type="molecule type" value="Genomic_DNA"/>
</dbReference>
<protein>
    <submittedName>
        <fullName evidence="1">Uncharacterized protein</fullName>
    </submittedName>
</protein>
<dbReference type="GeneID" id="70102422"/>
<evidence type="ECO:0000313" key="1">
    <source>
        <dbReference type="EMBL" id="NNA96528.1"/>
    </source>
</evidence>
<reference evidence="1 2" key="1">
    <citation type="journal article" date="2020" name="Front. Microbiol.">
        <title>Genetic Organization of the aprX-lipA2 Operon Affects the Proteolytic Potential of Pseudomonas Species in Milk.</title>
        <authorList>
            <person name="Maier C."/>
            <person name="Huptas C."/>
            <person name="von Neubeck M."/>
            <person name="Scherer S."/>
            <person name="Wenning M."/>
            <person name="Lucking G."/>
        </authorList>
    </citation>
    <scope>NUCLEOTIDE SEQUENCE [LARGE SCALE GENOMIC DNA]</scope>
    <source>
        <strain evidence="1 2">G4779</strain>
    </source>
</reference>
<organism evidence="1 2">
    <name type="scientific">Pseudomonas gessardii</name>
    <dbReference type="NCBI Taxonomy" id="78544"/>
    <lineage>
        <taxon>Bacteria</taxon>
        <taxon>Pseudomonadati</taxon>
        <taxon>Pseudomonadota</taxon>
        <taxon>Gammaproteobacteria</taxon>
        <taxon>Pseudomonadales</taxon>
        <taxon>Pseudomonadaceae</taxon>
        <taxon>Pseudomonas</taxon>
    </lineage>
</organism>
<comment type="caution">
    <text evidence="1">The sequence shown here is derived from an EMBL/GenBank/DDBJ whole genome shotgun (WGS) entry which is preliminary data.</text>
</comment>
<dbReference type="OrthoDB" id="7007761at2"/>
<proteinExistence type="predicted"/>
<dbReference type="RefSeq" id="WP_076962001.1">
    <property type="nucleotide sequence ID" value="NZ_CBCRYT010000031.1"/>
</dbReference>
<gene>
    <name evidence="1" type="ORF">HBO33_15265</name>
</gene>
<accession>A0A7Y1QN75</accession>
<sequence>MIVKRCEWISKDAQEAMLTIGDENFECVAFSHPCSMQVGDRLREPLLAISIRGVTKAELNAQPVMQRLGESFAHEFLAEVIDLKERLVVVGSVVVELDDVLPGEISVGDLIRFSCGRLDVIS</sequence>